<dbReference type="GO" id="GO:0004553">
    <property type="term" value="F:hydrolase activity, hydrolyzing O-glycosyl compounds"/>
    <property type="evidence" value="ECO:0007669"/>
    <property type="project" value="InterPro"/>
</dbReference>
<evidence type="ECO:0000313" key="3">
    <source>
        <dbReference type="Proteomes" id="UP000251402"/>
    </source>
</evidence>
<dbReference type="SUPFAM" id="SSF49344">
    <property type="entry name" value="CBD9-like"/>
    <property type="match status" value="1"/>
</dbReference>
<dbReference type="Proteomes" id="UP000251402">
    <property type="component" value="Chromosome"/>
</dbReference>
<dbReference type="CDD" id="cd09620">
    <property type="entry name" value="CBM9_like_3"/>
    <property type="match status" value="1"/>
</dbReference>
<dbReference type="InterPro" id="IPR010502">
    <property type="entry name" value="Carb-bd_dom_fam9"/>
</dbReference>
<proteinExistence type="predicted"/>
<dbReference type="EMBL" id="CP043450">
    <property type="protein sequence ID" value="QEM09624.1"/>
    <property type="molecule type" value="Genomic_DNA"/>
</dbReference>
<organism evidence="2 3">
    <name type="scientific">Mucilaginibacter rubeus</name>
    <dbReference type="NCBI Taxonomy" id="2027860"/>
    <lineage>
        <taxon>Bacteria</taxon>
        <taxon>Pseudomonadati</taxon>
        <taxon>Bacteroidota</taxon>
        <taxon>Sphingobacteriia</taxon>
        <taxon>Sphingobacteriales</taxon>
        <taxon>Sphingobacteriaceae</taxon>
        <taxon>Mucilaginibacter</taxon>
    </lineage>
</organism>
<sequence length="224" mass="25619">MEVEITYKIIVKEVYAPFIPGTYDKNSLNELSILLDKEEKYAIDNLLWSDTGYFPSVSFSVAHTEHDIALKYFVQEQHTQATFTNVNDPVYRDSCVEFFIAFAGDDNYYNLEFNAAGTALVGFGKDRNGREQVPDDKVSSIKAFSAINWADDPADLNVWELTLLIPFDVFVYHDIKTLKETTCRANFFKCGDDLPEPHFISWSNIDSVVPDFHLSDFFGTIKFI</sequence>
<gene>
    <name evidence="2" type="ORF">DEO27_006175</name>
</gene>
<dbReference type="Gene3D" id="2.60.40.1190">
    <property type="match status" value="1"/>
</dbReference>
<evidence type="ECO:0000259" key="1">
    <source>
        <dbReference type="Pfam" id="PF16011"/>
    </source>
</evidence>
<protein>
    <recommendedName>
        <fullName evidence="1">Carbohydrate-binding domain-containing protein</fullName>
    </recommendedName>
</protein>
<accession>A0A5C1HUZ2</accession>
<feature type="domain" description="Carbohydrate-binding" evidence="1">
    <location>
        <begin position="34"/>
        <end position="223"/>
    </location>
</feature>
<keyword evidence="3" id="KW-1185">Reference proteome</keyword>
<dbReference type="Pfam" id="PF16011">
    <property type="entry name" value="CBM9_2"/>
    <property type="match status" value="1"/>
</dbReference>
<dbReference type="GO" id="GO:0016052">
    <property type="term" value="P:carbohydrate catabolic process"/>
    <property type="evidence" value="ECO:0007669"/>
    <property type="project" value="InterPro"/>
</dbReference>
<name>A0A5C1HUZ2_9SPHI</name>
<dbReference type="OrthoDB" id="9801646at2"/>
<dbReference type="GO" id="GO:0030246">
    <property type="term" value="F:carbohydrate binding"/>
    <property type="evidence" value="ECO:0007669"/>
    <property type="project" value="InterPro"/>
</dbReference>
<dbReference type="KEGG" id="mrub:DEO27_006175"/>
<dbReference type="AlphaFoldDB" id="A0A5C1HUZ2"/>
<evidence type="ECO:0000313" key="2">
    <source>
        <dbReference type="EMBL" id="QEM09624.1"/>
    </source>
</evidence>
<reference evidence="2" key="1">
    <citation type="submission" date="2019-08" db="EMBL/GenBank/DDBJ databases">
        <title>Comparative genome analysis confer to the adaptation heavy metal polluted environment.</title>
        <authorList>
            <person name="Li Y."/>
        </authorList>
    </citation>
    <scope>NUCLEOTIDE SEQUENCE [LARGE SCALE GENOMIC DNA]</scope>
    <source>
        <strain evidence="2">P1</strain>
    </source>
</reference>